<feature type="compositionally biased region" description="Pro residues" evidence="6">
    <location>
        <begin position="290"/>
        <end position="307"/>
    </location>
</feature>
<dbReference type="InterPro" id="IPR042175">
    <property type="entry name" value="Cell/Rod_MreC_2"/>
</dbReference>
<comment type="similarity">
    <text evidence="1">Belongs to the MreC family.</text>
</comment>
<feature type="region of interest" description="Disordered" evidence="6">
    <location>
        <begin position="281"/>
        <end position="374"/>
    </location>
</feature>
<keyword evidence="5" id="KW-0175">Coiled coil</keyword>
<evidence type="ECO:0000256" key="3">
    <source>
        <dbReference type="ARBA" id="ARBA00022960"/>
    </source>
</evidence>
<reference evidence="8 9" key="1">
    <citation type="submission" date="2020-06" db="EMBL/GenBank/DDBJ databases">
        <title>Actinomadura xiongansis sp. nov., isolated from soil of Baiyangdian.</title>
        <authorList>
            <person name="Zhang X."/>
        </authorList>
    </citation>
    <scope>NUCLEOTIDE SEQUENCE [LARGE SCALE GENOMIC DNA]</scope>
    <source>
        <strain evidence="8 9">HBUM206468</strain>
    </source>
</reference>
<gene>
    <name evidence="8" type="ORF">HKK74_34875</name>
</gene>
<evidence type="ECO:0000256" key="2">
    <source>
        <dbReference type="ARBA" id="ARBA00013855"/>
    </source>
</evidence>
<dbReference type="RefSeq" id="WP_187247682.1">
    <property type="nucleotide sequence ID" value="NZ_BAAAOK010000012.1"/>
</dbReference>
<feature type="coiled-coil region" evidence="5">
    <location>
        <begin position="69"/>
        <end position="96"/>
    </location>
</feature>
<keyword evidence="9" id="KW-1185">Reference proteome</keyword>
<evidence type="ECO:0000313" key="9">
    <source>
        <dbReference type="Proteomes" id="UP000805614"/>
    </source>
</evidence>
<dbReference type="PANTHER" id="PTHR34138">
    <property type="entry name" value="CELL SHAPE-DETERMINING PROTEIN MREC"/>
    <property type="match status" value="1"/>
</dbReference>
<name>A0ABR7M1H9_9ACTN</name>
<evidence type="ECO:0000313" key="8">
    <source>
        <dbReference type="EMBL" id="MBC6470639.1"/>
    </source>
</evidence>
<dbReference type="Gene3D" id="2.40.10.350">
    <property type="entry name" value="Rod shape-determining protein MreC, domain 2"/>
    <property type="match status" value="1"/>
</dbReference>
<dbReference type="Proteomes" id="UP000805614">
    <property type="component" value="Unassembled WGS sequence"/>
</dbReference>
<dbReference type="PANTHER" id="PTHR34138:SF1">
    <property type="entry name" value="CELL SHAPE-DETERMINING PROTEIN MREC"/>
    <property type="match status" value="1"/>
</dbReference>
<sequence>MNDTRHTRTALGVLLFVALTLITVDYRGGDNSPLRGLRGLGAAVFGPIERFSASAVRPIGNTVDAITDAPRERRRADRLALENQRLREQLRANRQDQDRSGQLGRLLRSAGIGGYKIVSGQVISAGQGFEDTVTIDVGSRSGVQNDMTVMTGDGLVGRVTRVGPDTATVLLATDAASAIGSRVEDSKEIGIAQGVGRRGLGSGGANPIRLQLLDVNAPLTPGQRIVTLGSQGERPYVPGVPIGTVEKVEQTQGAITRTAFIRPFVQFTSLDVVGVVVAPPKEDPRDAVLPPRPKGAPTPAAPSPSLCPCPTGSPTESPVPGQPGTPLVSPTAGPADSPMAAPTNRSTGDPSSRPAPRPGTTVMNTPAGRTGRGD</sequence>
<evidence type="ECO:0000259" key="7">
    <source>
        <dbReference type="Pfam" id="PF04085"/>
    </source>
</evidence>
<evidence type="ECO:0000256" key="1">
    <source>
        <dbReference type="ARBA" id="ARBA00009369"/>
    </source>
</evidence>
<evidence type="ECO:0000256" key="4">
    <source>
        <dbReference type="ARBA" id="ARBA00032089"/>
    </source>
</evidence>
<evidence type="ECO:0000256" key="5">
    <source>
        <dbReference type="SAM" id="Coils"/>
    </source>
</evidence>
<feature type="domain" description="Rod shape-determining protein MreC beta-barrel core" evidence="7">
    <location>
        <begin position="127"/>
        <end position="276"/>
    </location>
</feature>
<dbReference type="Pfam" id="PF04085">
    <property type="entry name" value="MreC"/>
    <property type="match status" value="1"/>
</dbReference>
<protein>
    <recommendedName>
        <fullName evidence="2">Cell shape-determining protein MreC</fullName>
    </recommendedName>
    <alternativeName>
        <fullName evidence="4">Cell shape protein MreC</fullName>
    </alternativeName>
</protein>
<comment type="caution">
    <text evidence="8">The sequence shown here is derived from an EMBL/GenBank/DDBJ whole genome shotgun (WGS) entry which is preliminary data.</text>
</comment>
<proteinExistence type="inferred from homology"/>
<dbReference type="Gene3D" id="2.40.10.340">
    <property type="entry name" value="Rod shape-determining protein MreC, domain 1"/>
    <property type="match status" value="1"/>
</dbReference>
<dbReference type="InterPro" id="IPR042177">
    <property type="entry name" value="Cell/Rod_1"/>
</dbReference>
<evidence type="ECO:0000256" key="6">
    <source>
        <dbReference type="SAM" id="MobiDB-lite"/>
    </source>
</evidence>
<dbReference type="EMBL" id="JABVEC010000045">
    <property type="protein sequence ID" value="MBC6470639.1"/>
    <property type="molecule type" value="Genomic_DNA"/>
</dbReference>
<dbReference type="InterPro" id="IPR055342">
    <property type="entry name" value="MreC_beta-barrel_core"/>
</dbReference>
<organism evidence="8 9">
    <name type="scientific">Actinomadura alba</name>
    <dbReference type="NCBI Taxonomy" id="406431"/>
    <lineage>
        <taxon>Bacteria</taxon>
        <taxon>Bacillati</taxon>
        <taxon>Actinomycetota</taxon>
        <taxon>Actinomycetes</taxon>
        <taxon>Streptosporangiales</taxon>
        <taxon>Thermomonosporaceae</taxon>
        <taxon>Actinomadura</taxon>
    </lineage>
</organism>
<keyword evidence="3" id="KW-0133">Cell shape</keyword>
<accession>A0ABR7M1H9</accession>
<dbReference type="InterPro" id="IPR007221">
    <property type="entry name" value="MreC"/>
</dbReference>